<organism evidence="1 2">
    <name type="scientific">Corynebacterium poyangense</name>
    <dbReference type="NCBI Taxonomy" id="2684405"/>
    <lineage>
        <taxon>Bacteria</taxon>
        <taxon>Bacillati</taxon>
        <taxon>Actinomycetota</taxon>
        <taxon>Actinomycetes</taxon>
        <taxon>Mycobacteriales</taxon>
        <taxon>Corynebacteriaceae</taxon>
        <taxon>Corynebacterium</taxon>
    </lineage>
</organism>
<dbReference type="RefSeq" id="WP_187973742.1">
    <property type="nucleotide sequence ID" value="NZ_CP046884.1"/>
</dbReference>
<dbReference type="Pfam" id="PF01263">
    <property type="entry name" value="Aldose_epim"/>
    <property type="match status" value="1"/>
</dbReference>
<dbReference type="SUPFAM" id="SSF74650">
    <property type="entry name" value="Galactose mutarotase-like"/>
    <property type="match status" value="1"/>
</dbReference>
<gene>
    <name evidence="1" type="ORF">GP475_07100</name>
</gene>
<protein>
    <submittedName>
        <fullName evidence="1">Aldose epimerase</fullName>
    </submittedName>
</protein>
<dbReference type="Gene3D" id="2.70.98.10">
    <property type="match status" value="1"/>
</dbReference>
<dbReference type="InterPro" id="IPR011013">
    <property type="entry name" value="Gal_mutarotase_sf_dom"/>
</dbReference>
<dbReference type="GO" id="GO:0005975">
    <property type="term" value="P:carbohydrate metabolic process"/>
    <property type="evidence" value="ECO:0007669"/>
    <property type="project" value="InterPro"/>
</dbReference>
<dbReference type="InterPro" id="IPR008183">
    <property type="entry name" value="Aldose_1/G6P_1-epimerase"/>
</dbReference>
<evidence type="ECO:0000313" key="1">
    <source>
        <dbReference type="EMBL" id="QNQ90426.1"/>
    </source>
</evidence>
<sequence length="309" mass="33332">MSSYLGLRAGDYEAKVSSFGGGPAELRFQGDDLLAPYGDNGFPPLGAQTLLAPWPNRIADGVFSHRGEMHRLDISEPGRMTAIHGFVGTRQWKVDTVEDTRVGLSLDLPAQPGWPWPSEYAVTWELNEKAGLSGVMTIRHPGIVDSDCPLGIGWHPYLVARGAALDECILSVPAKSCLPLDPQRNLPAGPEIPADAVLAHLNHGVPMHGVWLDHCFGNVASPAADGMIRATLVDREGRGVELRADAKTKWFQIFTADPARREGYPGLGRAVAVEPMTCPPNAFRSGRDIGYIKPGETVQFQVGVRALGE</sequence>
<name>A0A7H0SPF1_9CORY</name>
<proteinExistence type="predicted"/>
<dbReference type="KEGG" id="cpoy:GP475_07100"/>
<dbReference type="GO" id="GO:0016853">
    <property type="term" value="F:isomerase activity"/>
    <property type="evidence" value="ECO:0007669"/>
    <property type="project" value="InterPro"/>
</dbReference>
<dbReference type="InterPro" id="IPR037480">
    <property type="entry name" value="YihR-like"/>
</dbReference>
<keyword evidence="2" id="KW-1185">Reference proteome</keyword>
<accession>A0A7H0SPF1</accession>
<dbReference type="EMBL" id="CP046884">
    <property type="protein sequence ID" value="QNQ90426.1"/>
    <property type="molecule type" value="Genomic_DNA"/>
</dbReference>
<evidence type="ECO:0000313" key="2">
    <source>
        <dbReference type="Proteomes" id="UP000516320"/>
    </source>
</evidence>
<dbReference type="Proteomes" id="UP000516320">
    <property type="component" value="Chromosome"/>
</dbReference>
<dbReference type="CDD" id="cd09022">
    <property type="entry name" value="Aldose_epim_Ec_YihR"/>
    <property type="match status" value="1"/>
</dbReference>
<dbReference type="AlphaFoldDB" id="A0A7H0SPF1"/>
<dbReference type="InterPro" id="IPR014718">
    <property type="entry name" value="GH-type_carb-bd"/>
</dbReference>
<reference evidence="1 2" key="1">
    <citation type="submission" date="2019-12" db="EMBL/GenBank/DDBJ databases">
        <title>Corynebacterium sp. nov., isolated from feces of the Anser Albifrons in China.</title>
        <authorList>
            <person name="Liu Q."/>
        </authorList>
    </citation>
    <scope>NUCLEOTIDE SEQUENCE [LARGE SCALE GENOMIC DNA]</scope>
    <source>
        <strain evidence="1 2">4H37-19</strain>
    </source>
</reference>
<dbReference type="GO" id="GO:0030246">
    <property type="term" value="F:carbohydrate binding"/>
    <property type="evidence" value="ECO:0007669"/>
    <property type="project" value="InterPro"/>
</dbReference>